<evidence type="ECO:0000313" key="1">
    <source>
        <dbReference type="EnsemblMetazoa" id="tetur11g00760.1"/>
    </source>
</evidence>
<evidence type="ECO:0000313" key="2">
    <source>
        <dbReference type="Proteomes" id="UP000015104"/>
    </source>
</evidence>
<dbReference type="EnsemblMetazoa" id="tetur11g00760.1">
    <property type="protein sequence ID" value="tetur11g00760.1"/>
    <property type="gene ID" value="tetur11g00760"/>
</dbReference>
<dbReference type="EMBL" id="CAEY01000065">
    <property type="status" value="NOT_ANNOTATED_CDS"/>
    <property type="molecule type" value="Genomic_DNA"/>
</dbReference>
<organism evidence="1 2">
    <name type="scientific">Tetranychus urticae</name>
    <name type="common">Two-spotted spider mite</name>
    <dbReference type="NCBI Taxonomy" id="32264"/>
    <lineage>
        <taxon>Eukaryota</taxon>
        <taxon>Metazoa</taxon>
        <taxon>Ecdysozoa</taxon>
        <taxon>Arthropoda</taxon>
        <taxon>Chelicerata</taxon>
        <taxon>Arachnida</taxon>
        <taxon>Acari</taxon>
        <taxon>Acariformes</taxon>
        <taxon>Trombidiformes</taxon>
        <taxon>Prostigmata</taxon>
        <taxon>Eleutherengona</taxon>
        <taxon>Raphignathae</taxon>
        <taxon>Tetranychoidea</taxon>
        <taxon>Tetranychidae</taxon>
        <taxon>Tetranychus</taxon>
    </lineage>
</organism>
<protein>
    <submittedName>
        <fullName evidence="1">Uncharacterized protein</fullName>
    </submittedName>
</protein>
<reference evidence="1" key="2">
    <citation type="submission" date="2015-06" db="UniProtKB">
        <authorList>
            <consortium name="EnsemblMetazoa"/>
        </authorList>
    </citation>
    <scope>IDENTIFICATION</scope>
</reference>
<name>T1KGG9_TETUR</name>
<dbReference type="AlphaFoldDB" id="T1KGG9"/>
<proteinExistence type="predicted"/>
<sequence>MDQIADHIFILNDGVLKPVEPPGSPMCFILIQYFPFSFNISQVVNKLNAQANGIIKNSAIIYDGAICIGFRYKAVFLTAKLIIDSLLAEILKCIKPEVVMQTKSNKEVKQLTFIKVVHSNEAYQNQIFKFCIAYAAQSGSQCVLSMKSYHWIVFLFKSDAQKFLPKVKMIYSDAVIRMPWHQLTSRKPILPSLDAPKKVLFDGNLYCAQFDSASDYQDAFEKLQSRYLEPLESVHASEAHKLKAVKKMIRCSGTPCKSILGNRECIFIKSIPGETWIGFPDEDTCKNSDKNVDGFVASLKQQNDMSIAKPSKELLESINLQDLAGDAYDLAFLSSQLEVSKPIKRPNFIEQIRLQRMQEQECDETVFHFTVSGQFYSRWTSHKLALEQIVKIFVNFSKVIPLAATASVIELNSIYNSWHEALAAQHFLKKLTTAEVPYLQEFREIGSIRKPQLACSKYSEYYIINDKRKVLEKIVQNKSLLDSISFTVQSTTDLGVLIFDDEMIKKLQYLFVITTNSEFKFTSGMISIIKLNLIQMDCPVCIEFEDKVWVGVEYLKKGNKVKTRIDQIKFKLLHEKDDDDFEVGVVMESIQESPPEVAEMLASKLMNTKKSVTNIYLNYDFFPLGHFNYSYRKAVGMPISRFCQLNV</sequence>
<dbReference type="HOGENOM" id="CLU_009071_0_0_1"/>
<dbReference type="Proteomes" id="UP000015104">
    <property type="component" value="Unassembled WGS sequence"/>
</dbReference>
<keyword evidence="2" id="KW-1185">Reference proteome</keyword>
<dbReference type="eggNOG" id="ENOG502RY8B">
    <property type="taxonomic scope" value="Eukaryota"/>
</dbReference>
<reference evidence="2" key="1">
    <citation type="submission" date="2011-08" db="EMBL/GenBank/DDBJ databases">
        <authorList>
            <person name="Rombauts S."/>
        </authorList>
    </citation>
    <scope>NUCLEOTIDE SEQUENCE</scope>
    <source>
        <strain evidence="2">London</strain>
    </source>
</reference>
<dbReference type="STRING" id="32264.T1KGG9"/>
<accession>T1KGG9</accession>